<organism evidence="2 3">
    <name type="scientific">Westerdykella ornata</name>
    <dbReference type="NCBI Taxonomy" id="318751"/>
    <lineage>
        <taxon>Eukaryota</taxon>
        <taxon>Fungi</taxon>
        <taxon>Dikarya</taxon>
        <taxon>Ascomycota</taxon>
        <taxon>Pezizomycotina</taxon>
        <taxon>Dothideomycetes</taxon>
        <taxon>Pleosporomycetidae</taxon>
        <taxon>Pleosporales</taxon>
        <taxon>Sporormiaceae</taxon>
        <taxon>Westerdykella</taxon>
    </lineage>
</organism>
<name>A0A6A6J728_WESOR</name>
<feature type="region of interest" description="Disordered" evidence="1">
    <location>
        <begin position="113"/>
        <end position="153"/>
    </location>
</feature>
<evidence type="ECO:0000313" key="3">
    <source>
        <dbReference type="Proteomes" id="UP000800097"/>
    </source>
</evidence>
<proteinExistence type="predicted"/>
<dbReference type="EMBL" id="ML986528">
    <property type="protein sequence ID" value="KAF2272034.1"/>
    <property type="molecule type" value="Genomic_DNA"/>
</dbReference>
<reference evidence="2" key="1">
    <citation type="journal article" date="2020" name="Stud. Mycol.">
        <title>101 Dothideomycetes genomes: a test case for predicting lifestyles and emergence of pathogens.</title>
        <authorList>
            <person name="Haridas S."/>
            <person name="Albert R."/>
            <person name="Binder M."/>
            <person name="Bloem J."/>
            <person name="Labutti K."/>
            <person name="Salamov A."/>
            <person name="Andreopoulos B."/>
            <person name="Baker S."/>
            <person name="Barry K."/>
            <person name="Bills G."/>
            <person name="Bluhm B."/>
            <person name="Cannon C."/>
            <person name="Castanera R."/>
            <person name="Culley D."/>
            <person name="Daum C."/>
            <person name="Ezra D."/>
            <person name="Gonzalez J."/>
            <person name="Henrissat B."/>
            <person name="Kuo A."/>
            <person name="Liang C."/>
            <person name="Lipzen A."/>
            <person name="Lutzoni F."/>
            <person name="Magnuson J."/>
            <person name="Mondo S."/>
            <person name="Nolan M."/>
            <person name="Ohm R."/>
            <person name="Pangilinan J."/>
            <person name="Park H.-J."/>
            <person name="Ramirez L."/>
            <person name="Alfaro M."/>
            <person name="Sun H."/>
            <person name="Tritt A."/>
            <person name="Yoshinaga Y."/>
            <person name="Zwiers L.-H."/>
            <person name="Turgeon B."/>
            <person name="Goodwin S."/>
            <person name="Spatafora J."/>
            <person name="Crous P."/>
            <person name="Grigoriev I."/>
        </authorList>
    </citation>
    <scope>NUCLEOTIDE SEQUENCE</scope>
    <source>
        <strain evidence="2">CBS 379.55</strain>
    </source>
</reference>
<evidence type="ECO:0000313" key="2">
    <source>
        <dbReference type="EMBL" id="KAF2272034.1"/>
    </source>
</evidence>
<accession>A0A6A6J728</accession>
<dbReference type="RefSeq" id="XP_033649573.1">
    <property type="nucleotide sequence ID" value="XM_033799316.1"/>
</dbReference>
<dbReference type="GeneID" id="54552491"/>
<keyword evidence="3" id="KW-1185">Reference proteome</keyword>
<protein>
    <submittedName>
        <fullName evidence="2">Uncharacterized protein</fullName>
    </submittedName>
</protein>
<sequence>MSPAPLRSLSIETRVCAIDGVLTLGIMFVTLSTLAWRHYQTLSDGHTTTIARIEKRHNERLPIIFTAAFASELHTQDRIRSPGGAAQVMAGWYTVSPSELEYWKDRLNRQWSEKKKKRVEPLPDEPVPISGGEYQATPSPSPEPGRSVASRTVSMECRTAATPSPPPIPPRSLLRGHTYPNSSTIPHSEAAMKLIKTATSQAVAGKPSIPTPLHVNPEKEIPIIKAETDSIKLPNKSWLRDPAMRELVFLLYYVYDGDGDAFFAALGPHIARSLFEKYLFTPPDFEGINSPERQLADMLLAGRYTLLRVCSQRPSEAQMEMIGQCWDWIKTVRRENQRALGDTESVRELRDWNRELKLRCWRANWQKKWNGRLSKAREEERTEGHREERRLTEEGREVRWSDTY</sequence>
<evidence type="ECO:0000256" key="1">
    <source>
        <dbReference type="SAM" id="MobiDB-lite"/>
    </source>
</evidence>
<dbReference type="AlphaFoldDB" id="A0A6A6J728"/>
<gene>
    <name evidence="2" type="ORF">EI97DRAFT_437312</name>
</gene>
<dbReference type="Proteomes" id="UP000800097">
    <property type="component" value="Unassembled WGS sequence"/>
</dbReference>